<dbReference type="PRINTS" id="PR00633">
    <property type="entry name" value="RCCNDNSATION"/>
</dbReference>
<name>A0ABP7LMS2_9ACTN</name>
<dbReference type="SUPFAM" id="SSF50985">
    <property type="entry name" value="RCC1/BLIP-II"/>
    <property type="match status" value="1"/>
</dbReference>
<proteinExistence type="predicted"/>
<evidence type="ECO:0000313" key="4">
    <source>
        <dbReference type="EMBL" id="GAA3905033.1"/>
    </source>
</evidence>
<dbReference type="PANTHER" id="PTHR45982">
    <property type="entry name" value="REGULATOR OF CHROMOSOME CONDENSATION"/>
    <property type="match status" value="1"/>
</dbReference>
<keyword evidence="2" id="KW-0677">Repeat</keyword>
<organism evidence="4 5">
    <name type="scientific">Streptomyces lannensis</name>
    <dbReference type="NCBI Taxonomy" id="766498"/>
    <lineage>
        <taxon>Bacteria</taxon>
        <taxon>Bacillati</taxon>
        <taxon>Actinomycetota</taxon>
        <taxon>Actinomycetes</taxon>
        <taxon>Kitasatosporales</taxon>
        <taxon>Streptomycetaceae</taxon>
        <taxon>Streptomyces</taxon>
    </lineage>
</organism>
<reference evidence="5" key="1">
    <citation type="journal article" date="2019" name="Int. J. Syst. Evol. Microbiol.">
        <title>The Global Catalogue of Microorganisms (GCM) 10K type strain sequencing project: providing services to taxonomists for standard genome sequencing and annotation.</title>
        <authorList>
            <consortium name="The Broad Institute Genomics Platform"/>
            <consortium name="The Broad Institute Genome Sequencing Center for Infectious Disease"/>
            <person name="Wu L."/>
            <person name="Ma J."/>
        </authorList>
    </citation>
    <scope>NUCLEOTIDE SEQUENCE [LARGE SCALE GENOMIC DNA]</scope>
    <source>
        <strain evidence="5">JCM 16578</strain>
    </source>
</reference>
<dbReference type="InterPro" id="IPR051553">
    <property type="entry name" value="Ran_GTPase-activating"/>
</dbReference>
<dbReference type="PROSITE" id="PS50012">
    <property type="entry name" value="RCC1_3"/>
    <property type="match status" value="7"/>
</dbReference>
<dbReference type="InterPro" id="IPR058923">
    <property type="entry name" value="RCC1-like_dom"/>
</dbReference>
<protein>
    <recommendedName>
        <fullName evidence="3">RCC1-like domain-containing protein</fullName>
    </recommendedName>
</protein>
<evidence type="ECO:0000256" key="2">
    <source>
        <dbReference type="ARBA" id="ARBA00022737"/>
    </source>
</evidence>
<keyword evidence="1" id="KW-0344">Guanine-nucleotide releasing factor</keyword>
<dbReference type="PROSITE" id="PS00626">
    <property type="entry name" value="RCC1_2"/>
    <property type="match status" value="1"/>
</dbReference>
<evidence type="ECO:0000313" key="5">
    <source>
        <dbReference type="Proteomes" id="UP001501563"/>
    </source>
</evidence>
<accession>A0ABP7LMS2</accession>
<comment type="caution">
    <text evidence="4">The sequence shown here is derived from an EMBL/GenBank/DDBJ whole genome shotgun (WGS) entry which is preliminary data.</text>
</comment>
<dbReference type="Proteomes" id="UP001501563">
    <property type="component" value="Unassembled WGS sequence"/>
</dbReference>
<dbReference type="Gene3D" id="2.130.10.30">
    <property type="entry name" value="Regulator of chromosome condensation 1/beta-lactamase-inhibitor protein II"/>
    <property type="match status" value="2"/>
</dbReference>
<dbReference type="Pfam" id="PF25390">
    <property type="entry name" value="WD40_RLD"/>
    <property type="match status" value="1"/>
</dbReference>
<dbReference type="PANTHER" id="PTHR45982:SF1">
    <property type="entry name" value="REGULATOR OF CHROMOSOME CONDENSATION"/>
    <property type="match status" value="1"/>
</dbReference>
<evidence type="ECO:0000256" key="1">
    <source>
        <dbReference type="ARBA" id="ARBA00022658"/>
    </source>
</evidence>
<dbReference type="InterPro" id="IPR009091">
    <property type="entry name" value="RCC1/BLIP-II"/>
</dbReference>
<gene>
    <name evidence="4" type="ORF">GCM10022207_88000</name>
</gene>
<dbReference type="InterPro" id="IPR000408">
    <property type="entry name" value="Reg_chr_condens"/>
</dbReference>
<keyword evidence="5" id="KW-1185">Reference proteome</keyword>
<sequence length="449" mass="46219">MATAASPGAWQTPAADAGKLDVTTLAWGDNGSGQLGDGTTIHRSTPVSVCAPGRTAPCTRFLTDVVGIAAGTTNSLALRKDGTVLAWGDNDSGQLGDGTTINRHTPVRVCAPGQTAPCTRFLTDVVDIAAGTSHSLALRKDGTVLAWGNNGGGQLGDGTSTNRRTPVRVCAPGQTAPCTQFLTHVHTITAHGGHSLALRKDDTVVAWGTNGFGQLGDGTTTNRRAPVRVCAPGQTAPCTQFLTHVHAIAAGRTHSLALGKDGTAFAWGENGFGELGDGTTTNRRAPVRVCAPGQTAPCTRFLTHVHTIGAGRTHSLALRDGGAALAWGNNGAGQLGDGTTTNRRTPVPVCAPGQTAPCTRFLTHVSTITAGGRHSLALAKDAALAWGNNDLGQLGDGTTTDRNTPVRVCAPGQTAPCTRFLTHVHTIDGGGQHSLALVDDQRPRHWFVP</sequence>
<feature type="domain" description="RCC1-like" evidence="3">
    <location>
        <begin position="25"/>
        <end position="436"/>
    </location>
</feature>
<evidence type="ECO:0000259" key="3">
    <source>
        <dbReference type="Pfam" id="PF25390"/>
    </source>
</evidence>
<dbReference type="EMBL" id="BAAAZA010000058">
    <property type="protein sequence ID" value="GAA3905033.1"/>
    <property type="molecule type" value="Genomic_DNA"/>
</dbReference>